<comment type="caution">
    <text evidence="1">The sequence shown here is derived from an EMBL/GenBank/DDBJ whole genome shotgun (WGS) entry which is preliminary data.</text>
</comment>
<sequence length="52" mass="5767">MEEALAEWGQSLQKQQDDLDAKLAALGAWEAELQDKVTRLEENLAVLAAERA</sequence>
<evidence type="ECO:0000313" key="1">
    <source>
        <dbReference type="EMBL" id="GAF86991.1"/>
    </source>
</evidence>
<feature type="non-terminal residue" evidence="1">
    <location>
        <position position="52"/>
    </location>
</feature>
<proteinExistence type="predicted"/>
<dbReference type="AlphaFoldDB" id="X0TIB6"/>
<protein>
    <submittedName>
        <fullName evidence="1">Uncharacterized protein</fullName>
    </submittedName>
</protein>
<name>X0TIB6_9ZZZZ</name>
<reference evidence="1" key="1">
    <citation type="journal article" date="2014" name="Front. Microbiol.">
        <title>High frequency of phylogenetically diverse reductive dehalogenase-homologous genes in deep subseafloor sedimentary metagenomes.</title>
        <authorList>
            <person name="Kawai M."/>
            <person name="Futagami T."/>
            <person name="Toyoda A."/>
            <person name="Takaki Y."/>
            <person name="Nishi S."/>
            <person name="Hori S."/>
            <person name="Arai W."/>
            <person name="Tsubouchi T."/>
            <person name="Morono Y."/>
            <person name="Uchiyama I."/>
            <person name="Ito T."/>
            <person name="Fujiyama A."/>
            <person name="Inagaki F."/>
            <person name="Takami H."/>
        </authorList>
    </citation>
    <scope>NUCLEOTIDE SEQUENCE</scope>
    <source>
        <strain evidence="1">Expedition CK06-06</strain>
    </source>
</reference>
<dbReference type="EMBL" id="BARS01016401">
    <property type="protein sequence ID" value="GAF86991.1"/>
    <property type="molecule type" value="Genomic_DNA"/>
</dbReference>
<accession>X0TIB6</accession>
<organism evidence="1">
    <name type="scientific">marine sediment metagenome</name>
    <dbReference type="NCBI Taxonomy" id="412755"/>
    <lineage>
        <taxon>unclassified sequences</taxon>
        <taxon>metagenomes</taxon>
        <taxon>ecological metagenomes</taxon>
    </lineage>
</organism>
<gene>
    <name evidence="1" type="ORF">S01H1_26997</name>
</gene>